<protein>
    <submittedName>
        <fullName evidence="1">YvrJ family protein</fullName>
    </submittedName>
</protein>
<sequence>MEQLLPLIQEVGFPVVVTFYLLHRIERKLDSVIDSIQMLPQSMKADPPYETKKSIS</sequence>
<dbReference type="OrthoDB" id="2662123at2"/>
<name>A0A4V3V7B5_9BACI</name>
<organism evidence="1 2">
    <name type="scientific">Bacillus timonensis</name>
    <dbReference type="NCBI Taxonomy" id="1033734"/>
    <lineage>
        <taxon>Bacteria</taxon>
        <taxon>Bacillati</taxon>
        <taxon>Bacillota</taxon>
        <taxon>Bacilli</taxon>
        <taxon>Bacillales</taxon>
        <taxon>Bacillaceae</taxon>
        <taxon>Bacillus</taxon>
    </lineage>
</organism>
<dbReference type="InterPro" id="IPR024419">
    <property type="entry name" value="YvrJ"/>
</dbReference>
<dbReference type="Proteomes" id="UP000306477">
    <property type="component" value="Unassembled WGS sequence"/>
</dbReference>
<proteinExistence type="predicted"/>
<evidence type="ECO:0000313" key="2">
    <source>
        <dbReference type="Proteomes" id="UP000306477"/>
    </source>
</evidence>
<keyword evidence="2" id="KW-1185">Reference proteome</keyword>
<reference evidence="1 2" key="1">
    <citation type="journal article" date="2019" name="Indoor Air">
        <title>Impacts of indoor surface finishes on bacterial viability.</title>
        <authorList>
            <person name="Hu J."/>
            <person name="Maamar S.B."/>
            <person name="Glawe A.J."/>
            <person name="Gottel N."/>
            <person name="Gilbert J.A."/>
            <person name="Hartmann E.M."/>
        </authorList>
    </citation>
    <scope>NUCLEOTIDE SEQUENCE [LARGE SCALE GENOMIC DNA]</scope>
    <source>
        <strain evidence="1 2">AF060A6</strain>
    </source>
</reference>
<comment type="caution">
    <text evidence="1">The sequence shown here is derived from an EMBL/GenBank/DDBJ whole genome shotgun (WGS) entry which is preliminary data.</text>
</comment>
<dbReference type="Pfam" id="PF12841">
    <property type="entry name" value="YvrJ"/>
    <property type="match status" value="1"/>
</dbReference>
<gene>
    <name evidence="1" type="ORF">E1I69_18815</name>
</gene>
<accession>A0A4V3V7B5</accession>
<dbReference type="EMBL" id="SLUB01000047">
    <property type="protein sequence ID" value="THE10433.1"/>
    <property type="molecule type" value="Genomic_DNA"/>
</dbReference>
<dbReference type="RefSeq" id="WP_136381107.1">
    <property type="nucleotide sequence ID" value="NZ_SLUB01000047.1"/>
</dbReference>
<evidence type="ECO:0000313" key="1">
    <source>
        <dbReference type="EMBL" id="THE10433.1"/>
    </source>
</evidence>
<dbReference type="AlphaFoldDB" id="A0A4V3V7B5"/>